<protein>
    <submittedName>
        <fullName evidence="1">Uncharacterized protein</fullName>
    </submittedName>
</protein>
<dbReference type="RefSeq" id="WP_155175591.1">
    <property type="nucleotide sequence ID" value="NZ_JADMYF010000006.1"/>
</dbReference>
<accession>A0A844KK29</accession>
<organism evidence="1 2">
    <name type="scientific">Roseburia faecis</name>
    <dbReference type="NCBI Taxonomy" id="301302"/>
    <lineage>
        <taxon>Bacteria</taxon>
        <taxon>Bacillati</taxon>
        <taxon>Bacillota</taxon>
        <taxon>Clostridia</taxon>
        <taxon>Lachnospirales</taxon>
        <taxon>Lachnospiraceae</taxon>
        <taxon>Roseburia</taxon>
    </lineage>
</organism>
<evidence type="ECO:0000313" key="1">
    <source>
        <dbReference type="EMBL" id="MTR80867.1"/>
    </source>
</evidence>
<evidence type="ECO:0000313" key="2">
    <source>
        <dbReference type="Proteomes" id="UP000446657"/>
    </source>
</evidence>
<dbReference type="Proteomes" id="UP000446657">
    <property type="component" value="Unassembled WGS sequence"/>
</dbReference>
<gene>
    <name evidence="1" type="ORF">GMD30_03900</name>
</gene>
<reference evidence="1 2" key="1">
    <citation type="journal article" date="2019" name="Nat. Med.">
        <title>A library of human gut bacterial isolates paired with longitudinal multiomics data enables mechanistic microbiome research.</title>
        <authorList>
            <person name="Poyet M."/>
            <person name="Groussin M."/>
            <person name="Gibbons S.M."/>
            <person name="Avila-Pacheco J."/>
            <person name="Jiang X."/>
            <person name="Kearney S.M."/>
            <person name="Perrotta A.R."/>
            <person name="Berdy B."/>
            <person name="Zhao S."/>
            <person name="Lieberman T.D."/>
            <person name="Swanson P.K."/>
            <person name="Smith M."/>
            <person name="Roesemann S."/>
            <person name="Alexander J.E."/>
            <person name="Rich S.A."/>
            <person name="Livny J."/>
            <person name="Vlamakis H."/>
            <person name="Clish C."/>
            <person name="Bullock K."/>
            <person name="Deik A."/>
            <person name="Scott J."/>
            <person name="Pierce K.A."/>
            <person name="Xavier R.J."/>
            <person name="Alm E.J."/>
        </authorList>
    </citation>
    <scope>NUCLEOTIDE SEQUENCE [LARGE SCALE GENOMIC DNA]</scope>
    <source>
        <strain evidence="1 2">BIOML-A1</strain>
    </source>
</reference>
<sequence>MSDQMIFKRYEMKYLLNRTQYRQITEAFEGRMKPDIHGKNTICNQLSQAHQRRNVHAPCR</sequence>
<proteinExistence type="predicted"/>
<dbReference type="AlphaFoldDB" id="A0A844KK29"/>
<dbReference type="EMBL" id="WNAL01000006">
    <property type="protein sequence ID" value="MTR80867.1"/>
    <property type="molecule type" value="Genomic_DNA"/>
</dbReference>
<name>A0A844KK29_9FIRM</name>
<comment type="caution">
    <text evidence="1">The sequence shown here is derived from an EMBL/GenBank/DDBJ whole genome shotgun (WGS) entry which is preliminary data.</text>
</comment>